<reference evidence="2" key="1">
    <citation type="submission" date="2013-07" db="EMBL/GenBank/DDBJ databases">
        <authorList>
            <person name="Geib S."/>
        </authorList>
    </citation>
    <scope>NUCLEOTIDE SEQUENCE</scope>
</reference>
<reference evidence="1" key="3">
    <citation type="submission" date="2020-11" db="EMBL/GenBank/DDBJ databases">
        <authorList>
            <person name="Whitehead M."/>
        </authorList>
    </citation>
    <scope>NUCLEOTIDE SEQUENCE</scope>
    <source>
        <strain evidence="1">EGII</strain>
    </source>
</reference>
<evidence type="ECO:0000313" key="2">
    <source>
        <dbReference type="EMBL" id="JAB88982.1"/>
    </source>
</evidence>
<dbReference type="EMBL" id="GAMC01017573">
    <property type="protein sequence ID" value="JAB88982.1"/>
    <property type="molecule type" value="mRNA"/>
</dbReference>
<dbReference type="EMBL" id="GAMC01017574">
    <property type="protein sequence ID" value="JAB88981.1"/>
    <property type="molecule type" value="mRNA"/>
</dbReference>
<dbReference type="KEGG" id="ccat:101451432"/>
<accession>W8ASB2</accession>
<evidence type="ECO:0000313" key="3">
    <source>
        <dbReference type="Proteomes" id="UP000606786"/>
    </source>
</evidence>
<gene>
    <name evidence="1" type="ORF">CCAP1982_LOCUS8289</name>
</gene>
<dbReference type="AlphaFoldDB" id="W8ASB2"/>
<keyword evidence="3" id="KW-1185">Reference proteome</keyword>
<dbReference type="OrthoDB" id="8192724at2759"/>
<sequence>MQRDASVCFSYSLTTTTILLLGHCWYAYAYVAAAAAGGARAGADIVSDSNALGAGLGTGTGTKAALANKHMAELMAATYPERTAAAATGYMSDMTGSIALQPPPQLVNEFNGRAAVYDPGDELLRALNAETAANGQELGTLPEEPDYADTVFNELEIANKYEMLHKLENDLREEQEIVTKSALLMKMLEDPNLQTLPVIYVEEEEDDGGLSGEDNILNNSNLAYGLGGGVAKRSRYYHRYPWKRHNRNRSTYEPELRYACTPSKEDVFKLLMNLHENRKGNHSKTVNFCNRKRPAKAIFTNIRFLG</sequence>
<evidence type="ECO:0000313" key="1">
    <source>
        <dbReference type="EMBL" id="CAD6999766.1"/>
    </source>
</evidence>
<reference evidence="2" key="2">
    <citation type="journal article" date="2014" name="BMC Genomics">
        <title>A genomic perspective to assessing quality of mass-reared SIT flies used in Mediterranean fruit fly (Ceratitis capitata) eradication in California.</title>
        <authorList>
            <person name="Calla B."/>
            <person name="Hall B."/>
            <person name="Hou S."/>
            <person name="Geib S.M."/>
        </authorList>
    </citation>
    <scope>NUCLEOTIDE SEQUENCE</scope>
</reference>
<proteinExistence type="evidence at transcript level"/>
<name>W8ASB2_CERCA</name>
<organism evidence="2">
    <name type="scientific">Ceratitis capitata</name>
    <name type="common">Mediterranean fruit fly</name>
    <name type="synonym">Tephritis capitata</name>
    <dbReference type="NCBI Taxonomy" id="7213"/>
    <lineage>
        <taxon>Eukaryota</taxon>
        <taxon>Metazoa</taxon>
        <taxon>Ecdysozoa</taxon>
        <taxon>Arthropoda</taxon>
        <taxon>Hexapoda</taxon>
        <taxon>Insecta</taxon>
        <taxon>Pterygota</taxon>
        <taxon>Neoptera</taxon>
        <taxon>Endopterygota</taxon>
        <taxon>Diptera</taxon>
        <taxon>Brachycera</taxon>
        <taxon>Muscomorpha</taxon>
        <taxon>Tephritoidea</taxon>
        <taxon>Tephritidae</taxon>
        <taxon>Ceratitis</taxon>
        <taxon>Ceratitis</taxon>
    </lineage>
</organism>
<dbReference type="EMBL" id="CAJHJT010000012">
    <property type="protein sequence ID" value="CAD6999766.1"/>
    <property type="molecule type" value="Genomic_DNA"/>
</dbReference>
<protein>
    <submittedName>
        <fullName evidence="1">(Mediterranean fruit fly) hypothetical protein</fullName>
    </submittedName>
</protein>
<dbReference type="Proteomes" id="UP000606786">
    <property type="component" value="Unassembled WGS sequence"/>
</dbReference>